<protein>
    <submittedName>
        <fullName evidence="2">Uncharacterized protein</fullName>
    </submittedName>
</protein>
<dbReference type="RefSeq" id="WP_094551442.1">
    <property type="nucleotide sequence ID" value="NZ_MQWB01000010.1"/>
</dbReference>
<organism evidence="2 3">
    <name type="scientific">Rubricoccus marinus</name>
    <dbReference type="NCBI Taxonomy" id="716817"/>
    <lineage>
        <taxon>Bacteria</taxon>
        <taxon>Pseudomonadati</taxon>
        <taxon>Rhodothermota</taxon>
        <taxon>Rhodothermia</taxon>
        <taxon>Rhodothermales</taxon>
        <taxon>Rubricoccaceae</taxon>
        <taxon>Rubricoccus</taxon>
    </lineage>
</organism>
<dbReference type="Proteomes" id="UP000216446">
    <property type="component" value="Unassembled WGS sequence"/>
</dbReference>
<feature type="compositionally biased region" description="Basic and acidic residues" evidence="1">
    <location>
        <begin position="58"/>
        <end position="67"/>
    </location>
</feature>
<accession>A0A259TV06</accession>
<feature type="region of interest" description="Disordered" evidence="1">
    <location>
        <begin position="58"/>
        <end position="92"/>
    </location>
</feature>
<evidence type="ECO:0000256" key="1">
    <source>
        <dbReference type="SAM" id="MobiDB-lite"/>
    </source>
</evidence>
<gene>
    <name evidence="2" type="ORF">BSZ36_16960</name>
</gene>
<dbReference type="OrthoDB" id="1539856at2"/>
<keyword evidence="3" id="KW-1185">Reference proteome</keyword>
<reference evidence="2 3" key="1">
    <citation type="submission" date="2016-11" db="EMBL/GenBank/DDBJ databases">
        <title>Study of marine rhodopsin-containing bacteria.</title>
        <authorList>
            <person name="Yoshizawa S."/>
            <person name="Kumagai Y."/>
            <person name="Kogure K."/>
        </authorList>
    </citation>
    <scope>NUCLEOTIDE SEQUENCE [LARGE SCALE GENOMIC DNA]</scope>
    <source>
        <strain evidence="2 3">SG-29</strain>
    </source>
</reference>
<proteinExistence type="predicted"/>
<comment type="caution">
    <text evidence="2">The sequence shown here is derived from an EMBL/GenBank/DDBJ whole genome shotgun (WGS) entry which is preliminary data.</text>
</comment>
<dbReference type="EMBL" id="MQWB01000010">
    <property type="protein sequence ID" value="OZC01378.1"/>
    <property type="molecule type" value="Genomic_DNA"/>
</dbReference>
<evidence type="ECO:0000313" key="2">
    <source>
        <dbReference type="EMBL" id="OZC01378.1"/>
    </source>
</evidence>
<dbReference type="AlphaFoldDB" id="A0A259TV06"/>
<dbReference type="InParanoid" id="A0A259TV06"/>
<sequence>MTRKARSPLTVRRSATGYVLHDPALVRLAGIEAVPLPFTPEASGAEVLAHLRRLNPHRDVRFEHDAPHPSSPASGANRQVGEASDIPHPPCA</sequence>
<name>A0A259TV06_9BACT</name>
<evidence type="ECO:0000313" key="3">
    <source>
        <dbReference type="Proteomes" id="UP000216446"/>
    </source>
</evidence>